<keyword evidence="4" id="KW-1185">Reference proteome</keyword>
<dbReference type="AlphaFoldDB" id="A0A511V132"/>
<evidence type="ECO:0000256" key="1">
    <source>
        <dbReference type="SAM" id="MobiDB-lite"/>
    </source>
</evidence>
<proteinExistence type="predicted"/>
<evidence type="ECO:0000313" key="3">
    <source>
        <dbReference type="EMBL" id="GEN31453.1"/>
    </source>
</evidence>
<protein>
    <submittedName>
        <fullName evidence="3">Spore germination protein GerM</fullName>
    </submittedName>
</protein>
<feature type="region of interest" description="Disordered" evidence="1">
    <location>
        <begin position="1"/>
        <end position="33"/>
    </location>
</feature>
<accession>A0A511V132</accession>
<reference evidence="3 4" key="1">
    <citation type="submission" date="2019-07" db="EMBL/GenBank/DDBJ databases">
        <title>Whole genome shotgun sequence of Cerasibacillus quisquiliarum NBRC 102429.</title>
        <authorList>
            <person name="Hosoyama A."/>
            <person name="Uohara A."/>
            <person name="Ohji S."/>
            <person name="Ichikawa N."/>
        </authorList>
    </citation>
    <scope>NUCLEOTIDE SEQUENCE [LARGE SCALE GENOMIC DNA]</scope>
    <source>
        <strain evidence="3 4">NBRC 102429</strain>
    </source>
</reference>
<dbReference type="InterPro" id="IPR019606">
    <property type="entry name" value="GerMN"/>
</dbReference>
<dbReference type="EMBL" id="BJXW01000016">
    <property type="protein sequence ID" value="GEN31453.1"/>
    <property type="molecule type" value="Genomic_DNA"/>
</dbReference>
<dbReference type="Pfam" id="PF10646">
    <property type="entry name" value="Germane"/>
    <property type="match status" value="2"/>
</dbReference>
<evidence type="ECO:0000259" key="2">
    <source>
        <dbReference type="SMART" id="SM00909"/>
    </source>
</evidence>
<dbReference type="Proteomes" id="UP000321491">
    <property type="component" value="Unassembled WGS sequence"/>
</dbReference>
<sequence length="326" mass="36616">MEEIDPPNETETVEKNDTTSEETQSEDAEKRHTTTVARQLYLIDTNGMVVPQILELPFPESKEVAKQVLEYLVKEGPVTPLLPNGFQAVLPEGTEVLGITLQDDGTMVVDLSEEFKNYEAKDEQKILQAMTYTLTQFEQIKKIKIWLNGHPLDEMPVDGTPISNGHSRANGINIVNSDVVDIVMGQAVTLHFPTEYNNIRYYVPVTKYVSKSDKNIYESVVYSLLNGPGPETNLIHVFNSETTLVDSPVLEDGILKLVFSEDILKNKEQAMISDEVMETLVRSLTELEEVEGVDIKVENMEKLVNENGEILNEPVMRKSDTIISKS</sequence>
<comment type="caution">
    <text evidence="3">The sequence shown here is derived from an EMBL/GenBank/DDBJ whole genome shotgun (WGS) entry which is preliminary data.</text>
</comment>
<feature type="domain" description="GerMN" evidence="2">
    <location>
        <begin position="217"/>
        <end position="306"/>
    </location>
</feature>
<name>A0A511V132_9BACI</name>
<evidence type="ECO:0000313" key="4">
    <source>
        <dbReference type="Proteomes" id="UP000321491"/>
    </source>
</evidence>
<dbReference type="SMART" id="SM00909">
    <property type="entry name" value="Germane"/>
    <property type="match status" value="2"/>
</dbReference>
<organism evidence="3 4">
    <name type="scientific">Cerasibacillus quisquiliarum</name>
    <dbReference type="NCBI Taxonomy" id="227865"/>
    <lineage>
        <taxon>Bacteria</taxon>
        <taxon>Bacillati</taxon>
        <taxon>Bacillota</taxon>
        <taxon>Bacilli</taxon>
        <taxon>Bacillales</taxon>
        <taxon>Bacillaceae</taxon>
        <taxon>Cerasibacillus</taxon>
    </lineage>
</organism>
<feature type="domain" description="GerMN" evidence="2">
    <location>
        <begin position="65"/>
        <end position="156"/>
    </location>
</feature>
<gene>
    <name evidence="3" type="primary">gerM</name>
    <name evidence="3" type="ORF">CQU01_16910</name>
</gene>